<reference evidence="1" key="2">
    <citation type="submission" date="2024-07" db="EMBL/GenBank/DDBJ databases">
        <authorList>
            <person name="Foxall R."/>
        </authorList>
    </citation>
    <scope>NUCLEOTIDE SEQUENCE</scope>
</reference>
<evidence type="ECO:0000313" key="1">
    <source>
        <dbReference type="EMBL" id="XDJ03488.1"/>
    </source>
</evidence>
<proteinExistence type="predicted"/>
<gene>
    <name evidence="1" type="ORF">H905_00070</name>
</gene>
<protein>
    <submittedName>
        <fullName evidence="1">Tail protein</fullName>
    </submittedName>
</protein>
<organism evidence="1">
    <name type="scientific">Aliivibrio phage vB_Alvi_H905</name>
    <dbReference type="NCBI Taxonomy" id="3234039"/>
    <lineage>
        <taxon>Viruses</taxon>
    </lineage>
</organism>
<name>A0AB39C9V8_9VIRU</name>
<sequence>MFYKQDTQEALFHFDDNNEFTHCGVMTIRKHTGLPAKCTLIPVPEHNPINERCYFINNKWIKTELFIGRGYWDEEANLKVIKSVNQDMPESYSFIEPPEAEEGYAVRLVNNKWKQLEDHRGKLIYSISDCTELEDVEHVGPIKEGFTLKEPVTPHDEWIDDGWVTNESNRYIAEYNAVDELRRVAYRNISDPLYMESIRKESNGLLDEARDFKNQADEAVKLIQLENPFPIAL</sequence>
<accession>A0AB39C9V8</accession>
<dbReference type="EMBL" id="PP986400">
    <property type="protein sequence ID" value="XDJ03488.1"/>
    <property type="molecule type" value="Genomic_DNA"/>
</dbReference>
<reference evidence="1" key="1">
    <citation type="journal article" date="2024" name="Genome Announc.">
        <title>Genome sequence of H905.</title>
        <authorList>
            <person name="Whistler C."/>
            <person name="Calawa J."/>
        </authorList>
    </citation>
    <scope>NUCLEOTIDE SEQUENCE</scope>
</reference>